<accession>A0ABT5IB39</accession>
<reference evidence="8 9" key="1">
    <citation type="submission" date="2023-01" db="EMBL/GenBank/DDBJ databases">
        <title>Novel species of the genus Asticcacaulis isolated from rivers.</title>
        <authorList>
            <person name="Lu H."/>
        </authorList>
    </citation>
    <scope>NUCLEOTIDE SEQUENCE [LARGE SCALE GENOMIC DNA]</scope>
    <source>
        <strain evidence="8 9">DXS10W</strain>
    </source>
</reference>
<protein>
    <submittedName>
        <fullName evidence="8">Prepilin peptidase</fullName>
    </submittedName>
</protein>
<sequence>MLFGLALPVCLIWAAASDLRTMTIPNRLNLILSASFFPVAVLLSLDPSDILVHVGLAVAALFVGFAGFAFRVIGGGDAKLLAASTLWFGLGGLVPFLTYTAIAGGAFTLILLLARQSLQIYTPTLPEWIQTLLEPKGDIPYGVAICVGGLLSIPSSDLWQLLNKLAT</sequence>
<comment type="caution">
    <text evidence="8">The sequence shown here is derived from an EMBL/GenBank/DDBJ whole genome shotgun (WGS) entry which is preliminary data.</text>
</comment>
<feature type="transmembrane region" description="Helical" evidence="6">
    <location>
        <begin position="50"/>
        <end position="73"/>
    </location>
</feature>
<gene>
    <name evidence="8" type="ORF">PQU94_02805</name>
</gene>
<organism evidence="8 9">
    <name type="scientific">Asticcacaulis currens</name>
    <dbReference type="NCBI Taxonomy" id="2984210"/>
    <lineage>
        <taxon>Bacteria</taxon>
        <taxon>Pseudomonadati</taxon>
        <taxon>Pseudomonadota</taxon>
        <taxon>Alphaproteobacteria</taxon>
        <taxon>Caulobacterales</taxon>
        <taxon>Caulobacteraceae</taxon>
        <taxon>Asticcacaulis</taxon>
    </lineage>
</organism>
<evidence type="ECO:0000256" key="4">
    <source>
        <dbReference type="ARBA" id="ARBA00022989"/>
    </source>
</evidence>
<evidence type="ECO:0000313" key="8">
    <source>
        <dbReference type="EMBL" id="MDC7693207.1"/>
    </source>
</evidence>
<proteinExistence type="predicted"/>
<dbReference type="Pfam" id="PF01478">
    <property type="entry name" value="Peptidase_A24"/>
    <property type="match status" value="1"/>
</dbReference>
<feature type="transmembrane region" description="Helical" evidence="6">
    <location>
        <begin position="93"/>
        <end position="114"/>
    </location>
</feature>
<dbReference type="Gene3D" id="1.20.120.1220">
    <property type="match status" value="1"/>
</dbReference>
<dbReference type="EMBL" id="JAQQKW010000001">
    <property type="protein sequence ID" value="MDC7693207.1"/>
    <property type="molecule type" value="Genomic_DNA"/>
</dbReference>
<name>A0ABT5IB39_9CAUL</name>
<keyword evidence="9" id="KW-1185">Reference proteome</keyword>
<evidence type="ECO:0000256" key="1">
    <source>
        <dbReference type="ARBA" id="ARBA00004651"/>
    </source>
</evidence>
<dbReference type="PANTHER" id="PTHR36506">
    <property type="entry name" value="PREFLAGELLIN PEPTIDASE"/>
    <property type="match status" value="1"/>
</dbReference>
<keyword evidence="2" id="KW-1003">Cell membrane</keyword>
<evidence type="ECO:0000256" key="5">
    <source>
        <dbReference type="ARBA" id="ARBA00023136"/>
    </source>
</evidence>
<keyword evidence="3 6" id="KW-0812">Transmembrane</keyword>
<evidence type="ECO:0000313" key="9">
    <source>
        <dbReference type="Proteomes" id="UP001216595"/>
    </source>
</evidence>
<evidence type="ECO:0000256" key="6">
    <source>
        <dbReference type="SAM" id="Phobius"/>
    </source>
</evidence>
<dbReference type="InterPro" id="IPR052218">
    <property type="entry name" value="Preflagellin_Peptidase"/>
</dbReference>
<dbReference type="Proteomes" id="UP001216595">
    <property type="component" value="Unassembled WGS sequence"/>
</dbReference>
<keyword evidence="4 6" id="KW-1133">Transmembrane helix</keyword>
<keyword evidence="5 6" id="KW-0472">Membrane</keyword>
<dbReference type="InterPro" id="IPR000045">
    <property type="entry name" value="Prepilin_IV_endopep_pep"/>
</dbReference>
<evidence type="ECO:0000256" key="3">
    <source>
        <dbReference type="ARBA" id="ARBA00022692"/>
    </source>
</evidence>
<feature type="transmembrane region" description="Helical" evidence="6">
    <location>
        <begin position="26"/>
        <end position="43"/>
    </location>
</feature>
<feature type="domain" description="Prepilin type IV endopeptidase peptidase" evidence="7">
    <location>
        <begin position="6"/>
        <end position="109"/>
    </location>
</feature>
<evidence type="ECO:0000256" key="2">
    <source>
        <dbReference type="ARBA" id="ARBA00022475"/>
    </source>
</evidence>
<evidence type="ECO:0000259" key="7">
    <source>
        <dbReference type="Pfam" id="PF01478"/>
    </source>
</evidence>
<comment type="subcellular location">
    <subcellularLocation>
        <location evidence="1">Cell membrane</location>
        <topology evidence="1">Multi-pass membrane protein</topology>
    </subcellularLocation>
</comment>
<dbReference type="PANTHER" id="PTHR36506:SF1">
    <property type="entry name" value="PREFLAGELLIN PEPTIDASE"/>
    <property type="match status" value="1"/>
</dbReference>